<organism evidence="1 2">
    <name type="scientific">Rhizophagus clarus</name>
    <dbReference type="NCBI Taxonomy" id="94130"/>
    <lineage>
        <taxon>Eukaryota</taxon>
        <taxon>Fungi</taxon>
        <taxon>Fungi incertae sedis</taxon>
        <taxon>Mucoromycota</taxon>
        <taxon>Glomeromycotina</taxon>
        <taxon>Glomeromycetes</taxon>
        <taxon>Glomerales</taxon>
        <taxon>Glomeraceae</taxon>
        <taxon>Rhizophagus</taxon>
    </lineage>
</organism>
<sequence>MDEITLNCLIVPIGKLMNIPCVKVMQAIRVEKDENYIMLEATIQSRLDVEIPLKLYIIQAGSNSEKVMDSSTPISDYFTEEPKAEHFHITVYPRIMNRYNKSFLSERRNQKYFYIHKPALPITAVKCIFFRKYKLTYIKAMSSQASTPSSPSSITEEISSRTMSDVVKDFNTEELIDYLGRKNLKLDKDDIKILCKEKIAGSDFLELTEEKFRSIGFALGDLRNSLKVNGEDITNIKQFTPVFEEISGDDKAFEHCMEDIILKLSNVETMTDANEATRCEFISSILHASIAIAKKLTSQDIFIVLQKDISGEDATGRVDYAIKSLEDLLCITEGKPRNIKIGYAQNLAQLESAFQTNKKKRTADQAFGNDYFDYIYGIVTTGTEWHFIIYTPDGIFSTSGSEYQINLTKSAVKENPELLRNNVKRIIGIIVGLLKDRVSVDSSPASKRARIKKFIKK</sequence>
<reference evidence="1 2" key="1">
    <citation type="submission" date="2017-11" db="EMBL/GenBank/DDBJ databases">
        <title>The genome of Rhizophagus clarus HR1 reveals common genetic basis of auxotrophy among arbuscular mycorrhizal fungi.</title>
        <authorList>
            <person name="Kobayashi Y."/>
        </authorList>
    </citation>
    <scope>NUCLEOTIDE SEQUENCE [LARGE SCALE GENOMIC DNA]</scope>
    <source>
        <strain evidence="1 2">HR1</strain>
    </source>
</reference>
<dbReference type="EMBL" id="BEXD01000916">
    <property type="protein sequence ID" value="GBB91101.1"/>
    <property type="molecule type" value="Genomic_DNA"/>
</dbReference>
<dbReference type="Proteomes" id="UP000247702">
    <property type="component" value="Unassembled WGS sequence"/>
</dbReference>
<evidence type="ECO:0000313" key="2">
    <source>
        <dbReference type="Proteomes" id="UP000247702"/>
    </source>
</evidence>
<evidence type="ECO:0008006" key="3">
    <source>
        <dbReference type="Google" id="ProtNLM"/>
    </source>
</evidence>
<protein>
    <recommendedName>
        <fullName evidence="3">SAM domain-containing protein</fullName>
    </recommendedName>
</protein>
<dbReference type="InterPro" id="IPR013761">
    <property type="entry name" value="SAM/pointed_sf"/>
</dbReference>
<dbReference type="Gene3D" id="1.10.150.50">
    <property type="entry name" value="Transcription Factor, Ets-1"/>
    <property type="match status" value="1"/>
</dbReference>
<gene>
    <name evidence="1" type="ORF">RclHR1_18220001</name>
</gene>
<keyword evidence="2" id="KW-1185">Reference proteome</keyword>
<proteinExistence type="predicted"/>
<comment type="caution">
    <text evidence="1">The sequence shown here is derived from an EMBL/GenBank/DDBJ whole genome shotgun (WGS) entry which is preliminary data.</text>
</comment>
<dbReference type="AlphaFoldDB" id="A0A2Z6R2C2"/>
<accession>A0A2Z6R2C2</accession>
<name>A0A2Z6R2C2_9GLOM</name>
<evidence type="ECO:0000313" key="1">
    <source>
        <dbReference type="EMBL" id="GBB91101.1"/>
    </source>
</evidence>